<evidence type="ECO:0000313" key="1">
    <source>
        <dbReference type="EMBL" id="AMS36871.1"/>
    </source>
</evidence>
<proteinExistence type="predicted"/>
<dbReference type="SUPFAM" id="SSF56219">
    <property type="entry name" value="DNase I-like"/>
    <property type="match status" value="1"/>
</dbReference>
<dbReference type="PANTHER" id="PTHR23227">
    <property type="entry name" value="BUCENTAUR RELATED"/>
    <property type="match status" value="1"/>
</dbReference>
<organism evidence="1">
    <name type="scientific">Heliconius erato</name>
    <name type="common">Crimson patched longwing butterfly</name>
    <dbReference type="NCBI Taxonomy" id="33431"/>
    <lineage>
        <taxon>Eukaryota</taxon>
        <taxon>Metazoa</taxon>
        <taxon>Ecdysozoa</taxon>
        <taxon>Arthropoda</taxon>
        <taxon>Hexapoda</taxon>
        <taxon>Insecta</taxon>
        <taxon>Pterygota</taxon>
        <taxon>Neoptera</taxon>
        <taxon>Endopterygota</taxon>
        <taxon>Lepidoptera</taxon>
        <taxon>Glossata</taxon>
        <taxon>Ditrysia</taxon>
        <taxon>Papilionoidea</taxon>
        <taxon>Nymphalidae</taxon>
        <taxon>Heliconiinae</taxon>
        <taxon>Heliconiini</taxon>
        <taxon>Heliconius</taxon>
    </lineage>
</organism>
<dbReference type="AlphaFoldDB" id="A0A142LSZ7"/>
<dbReference type="InterPro" id="IPR027124">
    <property type="entry name" value="Swc5/CFDP1/2"/>
</dbReference>
<name>A0A142LSZ7_HELEA</name>
<protein>
    <recommendedName>
        <fullName evidence="2">Craniofacial development protein 2-like</fullName>
    </recommendedName>
</protein>
<dbReference type="Gene3D" id="3.60.10.10">
    <property type="entry name" value="Endonuclease/exonuclease/phosphatase"/>
    <property type="match status" value="1"/>
</dbReference>
<reference evidence="1" key="2">
    <citation type="journal article" date="2013" name="Genome Res.">
        <title>Genomic architecture of adaptive color pattern divergence and convergence in Heliconius butterflies.</title>
        <authorList>
            <person name="Supple M.A."/>
            <person name="Hines H.M."/>
            <person name="Dasmahapatra K.K."/>
            <person name="Lewis J.J."/>
            <person name="Nielsen D.M."/>
            <person name="Lavoie C."/>
            <person name="Ray D.A."/>
            <person name="Salazar C."/>
            <person name="McMillan W.O."/>
            <person name="Counterman B.A."/>
        </authorList>
    </citation>
    <scope>NUCLEOTIDE SEQUENCE</scope>
</reference>
<dbReference type="PANTHER" id="PTHR23227:SF67">
    <property type="entry name" value="CRANIOFACIAL DEVELOPMENT PROTEIN 2-LIKE"/>
    <property type="match status" value="1"/>
</dbReference>
<sequence length="163" mass="18127">MTRPICRAVGSLSASGGQGVGVLLSSRLVSAAVEYKAINPRLLWVRFKLGLTRVFLLAAYAPVSSALLSELEEFWESVRDVLGSVRGNEKLIICGDLNGWVGTARSGYEGVLGQYGDKRINEAGKLILEICKERNLFVANTMFDHKQIHMYTWERTEGKKKYD</sequence>
<evidence type="ECO:0008006" key="2">
    <source>
        <dbReference type="Google" id="ProtNLM"/>
    </source>
</evidence>
<reference evidence="1" key="1">
    <citation type="submission" date="2010-07" db="EMBL/GenBank/DDBJ databases">
        <authorList>
            <person name="Sid Ahmed O."/>
        </authorList>
    </citation>
    <scope>NUCLEOTIDE SEQUENCE</scope>
</reference>
<reference evidence="1" key="3">
    <citation type="submission" date="2016-03" db="EMBL/GenBank/DDBJ databases">
        <authorList>
            <person name="Ploux O."/>
        </authorList>
    </citation>
    <scope>NUCLEOTIDE SEQUENCE</scope>
</reference>
<accession>A0A142LSZ7</accession>
<dbReference type="InterPro" id="IPR036691">
    <property type="entry name" value="Endo/exonu/phosph_ase_sf"/>
</dbReference>
<dbReference type="EMBL" id="KC469893">
    <property type="protein sequence ID" value="AMS36871.1"/>
    <property type="molecule type" value="Genomic_DNA"/>
</dbReference>